<dbReference type="InterPro" id="IPR008621">
    <property type="entry name" value="Cbb3-typ_cyt_oxidase_comp"/>
</dbReference>
<dbReference type="Proteomes" id="UP000030063">
    <property type="component" value="Unassembled WGS sequence"/>
</dbReference>
<accession>A0A0A1YJD1</accession>
<sequence>MDIGTLRGLGTALVLLAFSSVTLWAYSSKRQAAFAEAAHLPFADEPTPAASRSTTP</sequence>
<dbReference type="STRING" id="1395571.TMS3_0117185"/>
<name>A0A0A1YJD1_9PSED</name>
<dbReference type="EMBL" id="AWSQ01000019">
    <property type="protein sequence ID" value="KFX67320.1"/>
    <property type="molecule type" value="Genomic_DNA"/>
</dbReference>
<keyword evidence="1" id="KW-1133">Transmembrane helix</keyword>
<dbReference type="CDD" id="cd01324">
    <property type="entry name" value="cbb3_Oxidase_CcoQ"/>
    <property type="match status" value="1"/>
</dbReference>
<evidence type="ECO:0000313" key="2">
    <source>
        <dbReference type="EMBL" id="KFX67320.1"/>
    </source>
</evidence>
<feature type="transmembrane region" description="Helical" evidence="1">
    <location>
        <begin position="6"/>
        <end position="26"/>
    </location>
</feature>
<evidence type="ECO:0000256" key="1">
    <source>
        <dbReference type="SAM" id="Phobius"/>
    </source>
</evidence>
<evidence type="ECO:0000313" key="4">
    <source>
        <dbReference type="Proteomes" id="UP000030063"/>
    </source>
</evidence>
<dbReference type="RefSeq" id="WP_025166430.1">
    <property type="nucleotide sequence ID" value="NZ_AWSQ01000004.1"/>
</dbReference>
<dbReference type="AlphaFoldDB" id="A0A0A1YJD1"/>
<keyword evidence="1" id="KW-0812">Transmembrane</keyword>
<organism evidence="3 4">
    <name type="scientific">Pseudomonas taeanensis MS-3</name>
    <dbReference type="NCBI Taxonomy" id="1395571"/>
    <lineage>
        <taxon>Bacteria</taxon>
        <taxon>Pseudomonadati</taxon>
        <taxon>Pseudomonadota</taxon>
        <taxon>Gammaproteobacteria</taxon>
        <taxon>Pseudomonadales</taxon>
        <taxon>Pseudomonadaceae</taxon>
        <taxon>Pseudomonas</taxon>
    </lineage>
</organism>
<proteinExistence type="predicted"/>
<evidence type="ECO:0000313" key="3">
    <source>
        <dbReference type="EMBL" id="KFX69196.1"/>
    </source>
</evidence>
<reference evidence="3" key="1">
    <citation type="submission" date="2013-09" db="EMBL/GenBank/DDBJ databases">
        <authorList>
            <person name="Lee S.-Y."/>
            <person name="Kim S.I."/>
            <person name="Kahng H.-Y."/>
        </authorList>
    </citation>
    <scope>NUCLEOTIDE SEQUENCE</scope>
    <source>
        <strain evidence="3">MS-3</strain>
    </source>
</reference>
<protein>
    <submittedName>
        <fullName evidence="3">Cytochrome oxidase</fullName>
    </submittedName>
</protein>
<dbReference type="eggNOG" id="COG4736">
    <property type="taxonomic scope" value="Bacteria"/>
</dbReference>
<comment type="caution">
    <text evidence="3">The sequence shown here is derived from an EMBL/GenBank/DDBJ whole genome shotgun (WGS) entry which is preliminary data.</text>
</comment>
<reference evidence="3 4" key="2">
    <citation type="journal article" date="2014" name="Genome Announc.">
        <title>Draft Genome Sequence of Petroleum Oil-Degrading Marine Bacterium Pseudomonas taeanensis Strain MS-3, Isolated from a Crude Oil-Contaminated Seashore.</title>
        <authorList>
            <person name="Lee S.Y."/>
            <person name="Kim S.H."/>
            <person name="Lee D.G."/>
            <person name="Shin S."/>
            <person name="Yun S.H."/>
            <person name="Choi C.W."/>
            <person name="Chung Y.H."/>
            <person name="Choi J.S."/>
            <person name="Kahng H.Y."/>
            <person name="Kim S.I."/>
        </authorList>
    </citation>
    <scope>NUCLEOTIDE SEQUENCE [LARGE SCALE GENOMIC DNA]</scope>
    <source>
        <strain evidence="3 4">MS-3</strain>
    </source>
</reference>
<keyword evidence="1" id="KW-0472">Membrane</keyword>
<keyword evidence="4" id="KW-1185">Reference proteome</keyword>
<dbReference type="OrthoDB" id="6402501at2"/>
<gene>
    <name evidence="3" type="ORF">TMS3_0117185</name>
    <name evidence="2" type="ORF">TMS3_0125080</name>
</gene>
<dbReference type="EMBL" id="AWSQ01000004">
    <property type="protein sequence ID" value="KFX69196.1"/>
    <property type="molecule type" value="Genomic_DNA"/>
</dbReference>